<dbReference type="FunFam" id="3.30.70.1430:FF:000001">
    <property type="entry name" value="Efflux pump membrane transporter"/>
    <property type="match status" value="1"/>
</dbReference>
<evidence type="ECO:0000256" key="6">
    <source>
        <dbReference type="ARBA" id="ARBA00022989"/>
    </source>
</evidence>
<evidence type="ECO:0000256" key="2">
    <source>
        <dbReference type="ARBA" id="ARBA00022448"/>
    </source>
</evidence>
<dbReference type="RefSeq" id="WP_051862210.1">
    <property type="nucleotide sequence ID" value="NZ_CP053675.1"/>
</dbReference>
<feature type="transmembrane region" description="Helical" evidence="8">
    <location>
        <begin position="911"/>
        <end position="936"/>
    </location>
</feature>
<feature type="transmembrane region" description="Helical" evidence="8">
    <location>
        <begin position="956"/>
        <end position="977"/>
    </location>
</feature>
<feature type="transmembrane region" description="Helical" evidence="8">
    <location>
        <begin position="12"/>
        <end position="29"/>
    </location>
</feature>
<feature type="transmembrane region" description="Helical" evidence="8">
    <location>
        <begin position="463"/>
        <end position="486"/>
    </location>
</feature>
<feature type="transmembrane region" description="Helical" evidence="8">
    <location>
        <begin position="860"/>
        <end position="878"/>
    </location>
</feature>
<dbReference type="PATRIC" id="fig|1789004.3.peg.162"/>
<dbReference type="FunFam" id="1.20.1640.10:FF:000001">
    <property type="entry name" value="Efflux pump membrane transporter"/>
    <property type="match status" value="1"/>
</dbReference>
<dbReference type="InterPro" id="IPR027463">
    <property type="entry name" value="AcrB_DN_DC_subdom"/>
</dbReference>
<feature type="transmembrane region" description="Helical" evidence="8">
    <location>
        <begin position="360"/>
        <end position="381"/>
    </location>
</feature>
<feature type="transmembrane region" description="Helical" evidence="8">
    <location>
        <begin position="989"/>
        <end position="1014"/>
    </location>
</feature>
<dbReference type="GO" id="GO:0042910">
    <property type="term" value="F:xenobiotic transmembrane transporter activity"/>
    <property type="evidence" value="ECO:0007669"/>
    <property type="project" value="TreeGrafter"/>
</dbReference>
<dbReference type="PRINTS" id="PR00702">
    <property type="entry name" value="ACRIFLAVINRP"/>
</dbReference>
<comment type="subcellular location">
    <subcellularLocation>
        <location evidence="1">Cell inner membrane</location>
        <topology evidence="1">Multi-pass membrane protein</topology>
    </subcellularLocation>
</comment>
<keyword evidence="5 8" id="KW-0812">Transmembrane</keyword>
<evidence type="ECO:0000256" key="5">
    <source>
        <dbReference type="ARBA" id="ARBA00022692"/>
    </source>
</evidence>
<keyword evidence="11" id="KW-1185">Reference proteome</keyword>
<dbReference type="SUPFAM" id="SSF82866">
    <property type="entry name" value="Multidrug efflux transporter AcrB transmembrane domain"/>
    <property type="match status" value="2"/>
</dbReference>
<dbReference type="Gene3D" id="3.30.2090.10">
    <property type="entry name" value="Multidrug efflux transporter AcrB TolC docking domain, DN and DC subdomains"/>
    <property type="match status" value="2"/>
</dbReference>
<keyword evidence="6 8" id="KW-1133">Transmembrane helix</keyword>
<dbReference type="PANTHER" id="PTHR32063:SF21">
    <property type="entry name" value="MULTIDRUG RESISTANCE PROTEIN MDTB"/>
    <property type="match status" value="1"/>
</dbReference>
<dbReference type="InterPro" id="IPR001036">
    <property type="entry name" value="Acrflvin-R"/>
</dbReference>
<dbReference type="Gene3D" id="3.30.70.1430">
    <property type="entry name" value="Multidrug efflux transporter AcrB pore domain"/>
    <property type="match status" value="2"/>
</dbReference>
<keyword evidence="7 8" id="KW-0472">Membrane</keyword>
<dbReference type="EMBL" id="CP071137">
    <property type="protein sequence ID" value="QWY78011.1"/>
    <property type="molecule type" value="Genomic_DNA"/>
</dbReference>
<accession>A0A859A5Z8</accession>
<evidence type="ECO:0000256" key="1">
    <source>
        <dbReference type="ARBA" id="ARBA00004429"/>
    </source>
</evidence>
<reference evidence="9 11" key="1">
    <citation type="submission" date="2016-01" db="EMBL/GenBank/DDBJ databases">
        <title>Genome sequence of the acidophilic iron oxidising Ferrovum strain Z-31.</title>
        <authorList>
            <person name="Poehlein A."/>
            <person name="Ullrich S.R."/>
            <person name="Schloemann M."/>
            <person name="Muehling M."/>
            <person name="Daniel R."/>
        </authorList>
    </citation>
    <scope>NUCLEOTIDE SEQUENCE [LARGE SCALE GENOMIC DNA]</scope>
    <source>
        <strain evidence="9 11">Z-31</strain>
    </source>
</reference>
<feature type="transmembrane region" description="Helical" evidence="8">
    <location>
        <begin position="431"/>
        <end position="451"/>
    </location>
</feature>
<evidence type="ECO:0000313" key="9">
    <source>
        <dbReference type="EMBL" id="KXW59249.1"/>
    </source>
</evidence>
<keyword evidence="4" id="KW-0997">Cell inner membrane</keyword>
<dbReference type="GO" id="GO:0005886">
    <property type="term" value="C:plasma membrane"/>
    <property type="evidence" value="ECO:0007669"/>
    <property type="project" value="UniProtKB-SubCell"/>
</dbReference>
<organism evidence="9 11">
    <name type="scientific">Ferrovum myxofaciens</name>
    <dbReference type="NCBI Taxonomy" id="416213"/>
    <lineage>
        <taxon>Bacteria</taxon>
        <taxon>Pseudomonadati</taxon>
        <taxon>Pseudomonadota</taxon>
        <taxon>Betaproteobacteria</taxon>
        <taxon>Ferrovales</taxon>
        <taxon>Ferrovaceae</taxon>
        <taxon>Ferrovum</taxon>
    </lineage>
</organism>
<evidence type="ECO:0000313" key="10">
    <source>
        <dbReference type="EMBL" id="QWY78011.1"/>
    </source>
</evidence>
<keyword evidence="2" id="KW-0813">Transport</keyword>
<dbReference type="SUPFAM" id="SSF82714">
    <property type="entry name" value="Multidrug efflux transporter AcrB TolC docking domain, DN and DC subdomains"/>
    <property type="match status" value="2"/>
</dbReference>
<evidence type="ECO:0000256" key="7">
    <source>
        <dbReference type="ARBA" id="ARBA00023136"/>
    </source>
</evidence>
<evidence type="ECO:0000313" key="11">
    <source>
        <dbReference type="Proteomes" id="UP000075653"/>
    </source>
</evidence>
<accession>A0A149W184</accession>
<proteinExistence type="predicted"/>
<dbReference type="EMBL" id="LRRD01000003">
    <property type="protein sequence ID" value="KXW59249.1"/>
    <property type="molecule type" value="Genomic_DNA"/>
</dbReference>
<dbReference type="Gene3D" id="3.30.70.1440">
    <property type="entry name" value="Multidrug efflux transporter AcrB pore domain"/>
    <property type="match status" value="1"/>
</dbReference>
<dbReference type="Gene3D" id="3.30.70.1320">
    <property type="entry name" value="Multidrug efflux transporter AcrB pore domain like"/>
    <property type="match status" value="1"/>
</dbReference>
<dbReference type="Pfam" id="PF00873">
    <property type="entry name" value="ACR_tran"/>
    <property type="match status" value="1"/>
</dbReference>
<evidence type="ECO:0000256" key="3">
    <source>
        <dbReference type="ARBA" id="ARBA00022475"/>
    </source>
</evidence>
<dbReference type="Proteomes" id="UP000683551">
    <property type="component" value="Chromosome"/>
</dbReference>
<protein>
    <submittedName>
        <fullName evidence="10">Efflux RND transporter permease subunit</fullName>
    </submittedName>
    <submittedName>
        <fullName evidence="9">Multidrug resistance protein MdtB</fullName>
    </submittedName>
</protein>
<sequence>MNFSSPFIDRPIATSLVMVAILLLGLIAWRQLPLSALPEVDYPTIEVTTLYPGAGPEVMAGTVTAPLERQFGQMAGLTQMASTSSGGASVITLQFSLSQSIDVAEQQVQEAINAAGTFLPTDLPMPPLYNKVNPADAPILTLAVTSPHMTLPHLQDWVETRLVGKLSQVSGVGMVSMGGGLRPAVRIRGNPTALALRRLGFEDLRIAIINNNVDLPKGSFDGPNHSVTVDANDQLHDAASYRQVVITYLNGAPVRIGDVAEVVDDAEDVHLAAWKNDTPAIIVNIQRQPGANVIQVSDRIKALLPKLQNSLPESVKVELLSDRTTTIRASVHEIQFELMLAIALVVMVIFLFLRSLPATLIPAFAVPVSLIGTLGVMYLANFSINNLTLMSLTIATGFVVDDAIVMIENISRYREMGEDARTAAFTGSRQIGFTILSLTFSLIAVLIPLLFMSDVIGRLFREFAITLAVTILISAFVSLTLTPMLCAHMLGGKEAPETGWRLHWKQFLDRLIQSYARWLDIALHHQGLVLFTALLTLILTAALYLYLPKGFFPIQDTGILQAITQGPQTISFGAMRREQFSLAQKILKDPAVESLSSFIGVDGSNTTINSGRMMINLKPFAQRGEEKSIQAIMRRLHETMVQSHSALEVYFQPVQDMTLEDTLSRTQYQLTLESPKIAEIQRWVPLLLEKMRHIPSLRNVASDQQDQGKRIFLDIDRDNALRLGVSVAALDNLLYDAFSQRIVSTIFTQSNQYRVILESGPQFSQTPNQLHLFYVPGANGAQVPLDQLAHIRETTGPLSIHHLGQFPAATLSFNLAPHQSLGQAVEAIDQAVNKLNLPQSMELQFQGAARAYQKSLSSTLLLLLAAVVTMYIVLGVLYESYIHPITILSTLPSAAVGALLALFLTGHDLDILGVIGIVLLIGIVKKNAIMMIDFALEAQRHQGLSPEQAIREACLLRFRPILMTTLSAFFAAFPFLFGSGIGAELRQPLGLTLVGGLLVSQLLTLFTTPVIYLAMERLVGRLRVLTGRQA</sequence>
<evidence type="ECO:0000256" key="4">
    <source>
        <dbReference type="ARBA" id="ARBA00022519"/>
    </source>
</evidence>
<name>A0A859A5Z8_9PROT</name>
<dbReference type="OrthoDB" id="9042683at2"/>
<keyword evidence="3" id="KW-1003">Cell membrane</keyword>
<evidence type="ECO:0000256" key="8">
    <source>
        <dbReference type="SAM" id="Phobius"/>
    </source>
</evidence>
<dbReference type="AlphaFoldDB" id="A0A859A5Z8"/>
<feature type="transmembrane region" description="Helical" evidence="8">
    <location>
        <begin position="527"/>
        <end position="547"/>
    </location>
</feature>
<dbReference type="Gene3D" id="1.20.1640.10">
    <property type="entry name" value="Multidrug efflux transporter AcrB transmembrane domain"/>
    <property type="match status" value="2"/>
</dbReference>
<gene>
    <name evidence="9" type="primary">mdtB</name>
    <name evidence="9" type="ORF">FEMY_01620</name>
    <name evidence="10" type="ORF">JZL65_02700</name>
</gene>
<feature type="transmembrane region" description="Helical" evidence="8">
    <location>
        <begin position="334"/>
        <end position="353"/>
    </location>
</feature>
<dbReference type="PANTHER" id="PTHR32063">
    <property type="match status" value="1"/>
</dbReference>
<reference evidence="10" key="2">
    <citation type="submission" date="2021-02" db="EMBL/GenBank/DDBJ databases">
        <title>Comparative genomics of Ferrovum myxofaciens strains, predominant extremophile bacteria forming large biofilm stalactites in acid mine ecosystems.</title>
        <authorList>
            <person name="Burkartova K."/>
            <person name="Ridl J."/>
            <person name="Pajer P."/>
            <person name="Falteisek L."/>
        </authorList>
    </citation>
    <scope>NUCLEOTIDE SEQUENCE</scope>
    <source>
        <strain evidence="10">MI1III</strain>
    </source>
</reference>
<dbReference type="SUPFAM" id="SSF82693">
    <property type="entry name" value="Multidrug efflux transporter AcrB pore domain, PN1, PN2, PC1 and PC2 subdomains"/>
    <property type="match status" value="4"/>
</dbReference>
<dbReference type="Proteomes" id="UP000075653">
    <property type="component" value="Unassembled WGS sequence"/>
</dbReference>